<dbReference type="InterPro" id="IPR000873">
    <property type="entry name" value="AMP-dep_synth/lig_dom"/>
</dbReference>
<dbReference type="PANTHER" id="PTHR24096:SF149">
    <property type="entry name" value="AMP-BINDING DOMAIN-CONTAINING PROTEIN-RELATED"/>
    <property type="match status" value="1"/>
</dbReference>
<keyword evidence="3" id="KW-0436">Ligase</keyword>
<comment type="similarity">
    <text evidence="2">Belongs to the ATP-dependent AMP-binding enzyme family.</text>
</comment>
<evidence type="ECO:0000259" key="6">
    <source>
        <dbReference type="Pfam" id="PF13193"/>
    </source>
</evidence>
<dbReference type="GO" id="GO:0016405">
    <property type="term" value="F:CoA-ligase activity"/>
    <property type="evidence" value="ECO:0007669"/>
    <property type="project" value="TreeGrafter"/>
</dbReference>
<dbReference type="OrthoDB" id="10253869at2759"/>
<dbReference type="Gene3D" id="3.40.50.12780">
    <property type="entry name" value="N-terminal domain of ligase-like"/>
    <property type="match status" value="1"/>
</dbReference>
<dbReference type="PANTHER" id="PTHR24096">
    <property type="entry name" value="LONG-CHAIN-FATTY-ACID--COA LIGASE"/>
    <property type="match status" value="1"/>
</dbReference>
<evidence type="ECO:0000256" key="3">
    <source>
        <dbReference type="ARBA" id="ARBA00022598"/>
    </source>
</evidence>
<reference evidence="7" key="1">
    <citation type="submission" date="2020-11" db="EMBL/GenBank/DDBJ databases">
        <authorList>
            <person name="Tran Van P."/>
        </authorList>
    </citation>
    <scope>NUCLEOTIDE SEQUENCE</scope>
</reference>
<sequence length="520" mass="58864">MFKYLNQVTIDCSMDRFWSKRQVLDSSLNFAYYLINDCQLNKGEIVCFVTNNSDIHAIGIVGVLAAGGVYSSMAEHSAEREIREVIENIKPAVLVCIGSNFQTMDDIALDYPFVKKLLVIDEQSKQEIKKKSDLLTIEKIFEQKRKDNIPLPVIGDLDDCATLVMSSGSTGRPKAILRTHRNFLSTIATMQHKELCPLTADEIFLSSGFCHICGQRSLFSCINGGSQLAIIRIEEKHEDAFSNIHKYNITSGFIITTQLNFLAKNFEKYDNNYLKTFRDVLAGGSHLSDSTYKSIVEKYDFDKFRSCYGMSEIGWAIVVYLSDQRRLSNTATCGKVSPGLECKVIDENEQAIGPNVLGQLCFRGDQVTPGYLNNDKENAKLFTSDGFLKSGDYGYYDDKEFFYVIGRFKEIIKVEGYVVSPAELEHILLQNKKIENAAVIGIKDEERDEIPMAFVTLVKGSQLTEKQIQDWVDSRVNYYKKLRGGVRIIDQFPLTPLKKINKTELKRMIPQELLEGVVQS</sequence>
<feature type="domain" description="AMP-binding enzyme C-terminal" evidence="6">
    <location>
        <begin position="423"/>
        <end position="499"/>
    </location>
</feature>
<evidence type="ECO:0000313" key="7">
    <source>
        <dbReference type="EMBL" id="CAD7626433.1"/>
    </source>
</evidence>
<evidence type="ECO:0000259" key="5">
    <source>
        <dbReference type="Pfam" id="PF00501"/>
    </source>
</evidence>
<evidence type="ECO:0000256" key="1">
    <source>
        <dbReference type="ARBA" id="ARBA00004275"/>
    </source>
</evidence>
<name>A0A7R9KP61_9ACAR</name>
<dbReference type="PROSITE" id="PS00455">
    <property type="entry name" value="AMP_BINDING"/>
    <property type="match status" value="1"/>
</dbReference>
<dbReference type="SUPFAM" id="SSF56801">
    <property type="entry name" value="Acetyl-CoA synthetase-like"/>
    <property type="match status" value="1"/>
</dbReference>
<gene>
    <name evidence="7" type="ORF">OSB1V03_LOCUS6866</name>
</gene>
<dbReference type="GO" id="GO:0005777">
    <property type="term" value="C:peroxisome"/>
    <property type="evidence" value="ECO:0007669"/>
    <property type="project" value="UniProtKB-SubCell"/>
</dbReference>
<organism evidence="7">
    <name type="scientific">Medioppia subpectinata</name>
    <dbReference type="NCBI Taxonomy" id="1979941"/>
    <lineage>
        <taxon>Eukaryota</taxon>
        <taxon>Metazoa</taxon>
        <taxon>Ecdysozoa</taxon>
        <taxon>Arthropoda</taxon>
        <taxon>Chelicerata</taxon>
        <taxon>Arachnida</taxon>
        <taxon>Acari</taxon>
        <taxon>Acariformes</taxon>
        <taxon>Sarcoptiformes</taxon>
        <taxon>Oribatida</taxon>
        <taxon>Brachypylina</taxon>
        <taxon>Oppioidea</taxon>
        <taxon>Oppiidae</taxon>
        <taxon>Medioppia</taxon>
    </lineage>
</organism>
<evidence type="ECO:0000256" key="2">
    <source>
        <dbReference type="ARBA" id="ARBA00006432"/>
    </source>
</evidence>
<dbReference type="InterPro" id="IPR025110">
    <property type="entry name" value="AMP-bd_C"/>
</dbReference>
<protein>
    <submittedName>
        <fullName evidence="7">Uncharacterized protein</fullName>
    </submittedName>
</protein>
<dbReference type="Pfam" id="PF00501">
    <property type="entry name" value="AMP-binding"/>
    <property type="match status" value="1"/>
</dbReference>
<dbReference type="AlphaFoldDB" id="A0A7R9KP61"/>
<accession>A0A7R9KP61</accession>
<dbReference type="EMBL" id="OC858405">
    <property type="protein sequence ID" value="CAD7626433.1"/>
    <property type="molecule type" value="Genomic_DNA"/>
</dbReference>
<dbReference type="InterPro" id="IPR042099">
    <property type="entry name" value="ANL_N_sf"/>
</dbReference>
<dbReference type="Gene3D" id="3.30.300.30">
    <property type="match status" value="1"/>
</dbReference>
<feature type="domain" description="AMP-dependent synthetase/ligase" evidence="5">
    <location>
        <begin position="15"/>
        <end position="372"/>
    </location>
</feature>
<proteinExistence type="inferred from homology"/>
<dbReference type="Proteomes" id="UP000759131">
    <property type="component" value="Unassembled WGS sequence"/>
</dbReference>
<keyword evidence="8" id="KW-1185">Reference proteome</keyword>
<dbReference type="InterPro" id="IPR045851">
    <property type="entry name" value="AMP-bd_C_sf"/>
</dbReference>
<dbReference type="EMBL" id="CAJPIZ010003830">
    <property type="protein sequence ID" value="CAG2106863.1"/>
    <property type="molecule type" value="Genomic_DNA"/>
</dbReference>
<evidence type="ECO:0000313" key="8">
    <source>
        <dbReference type="Proteomes" id="UP000759131"/>
    </source>
</evidence>
<dbReference type="InterPro" id="IPR020845">
    <property type="entry name" value="AMP-binding_CS"/>
</dbReference>
<dbReference type="Pfam" id="PF13193">
    <property type="entry name" value="AMP-binding_C"/>
    <property type="match status" value="1"/>
</dbReference>
<evidence type="ECO:0000256" key="4">
    <source>
        <dbReference type="ARBA" id="ARBA00023140"/>
    </source>
</evidence>
<comment type="subcellular location">
    <subcellularLocation>
        <location evidence="1">Peroxisome</location>
    </subcellularLocation>
</comment>
<keyword evidence="4" id="KW-0576">Peroxisome</keyword>